<dbReference type="AlphaFoldDB" id="A0A1A7NS48"/>
<organism evidence="1 2">
    <name type="scientific">Gallibacterium genomosp. 3</name>
    <dbReference type="NCBI Taxonomy" id="505345"/>
    <lineage>
        <taxon>Bacteria</taxon>
        <taxon>Pseudomonadati</taxon>
        <taxon>Pseudomonadota</taxon>
        <taxon>Gammaproteobacteria</taxon>
        <taxon>Pasteurellales</taxon>
        <taxon>Pasteurellaceae</taxon>
        <taxon>Gallibacterium</taxon>
    </lineage>
</organism>
<gene>
    <name evidence="1" type="ORF">QV01_06555</name>
</gene>
<dbReference type="Proteomes" id="UP000243558">
    <property type="component" value="Unassembled WGS sequence"/>
</dbReference>
<dbReference type="Pfam" id="PF04488">
    <property type="entry name" value="Gly_transf_sug"/>
    <property type="match status" value="1"/>
</dbReference>
<comment type="caution">
    <text evidence="1">The sequence shown here is derived from an EMBL/GenBank/DDBJ whole genome shotgun (WGS) entry which is preliminary data.</text>
</comment>
<keyword evidence="2" id="KW-1185">Reference proteome</keyword>
<protein>
    <recommendedName>
        <fullName evidence="3">Glycosyl transferase</fullName>
    </recommendedName>
</protein>
<dbReference type="EMBL" id="JTJM01000028">
    <property type="protein sequence ID" value="OBW91824.1"/>
    <property type="molecule type" value="Genomic_DNA"/>
</dbReference>
<name>A0A1A7NS48_9PAST</name>
<evidence type="ECO:0008006" key="3">
    <source>
        <dbReference type="Google" id="ProtNLM"/>
    </source>
</evidence>
<dbReference type="Gene3D" id="3.90.550.20">
    <property type="match status" value="1"/>
</dbReference>
<accession>A0A1A7NS48</accession>
<evidence type="ECO:0000313" key="2">
    <source>
        <dbReference type="Proteomes" id="UP000243558"/>
    </source>
</evidence>
<dbReference type="SUPFAM" id="SSF53448">
    <property type="entry name" value="Nucleotide-diphospho-sugar transferases"/>
    <property type="match status" value="1"/>
</dbReference>
<reference evidence="1 2" key="1">
    <citation type="submission" date="2014-11" db="EMBL/GenBank/DDBJ databases">
        <title>Pan-genome of Gallibacterium spp.</title>
        <authorList>
            <person name="Kudirkiene E."/>
            <person name="Bojesen A.M."/>
        </authorList>
    </citation>
    <scope>NUCLEOTIDE SEQUENCE [LARGE SCALE GENOMIC DNA]</scope>
    <source>
        <strain evidence="1 2">F151</strain>
    </source>
</reference>
<proteinExistence type="predicted"/>
<dbReference type="InterPro" id="IPR029044">
    <property type="entry name" value="Nucleotide-diphossugar_trans"/>
</dbReference>
<dbReference type="OrthoDB" id="277808at2"/>
<sequence>MVSDVARLHAIYYEGGIYLDTDMELIKSLEPLLDYQAFGYIEAKRLLAISLFGAQPLHAWIGKVLSWYKTTPFRDCYGTIANTRIISRMTELHYHLHLAKVAEDGNNILQLNDNMCFLPRDYFWPKRDEQGQYIIGENTISIHHSTGLW</sequence>
<dbReference type="RefSeq" id="WP_065239399.1">
    <property type="nucleotide sequence ID" value="NZ_JTJM01000028.1"/>
</dbReference>
<dbReference type="InterPro" id="IPR007577">
    <property type="entry name" value="GlycoTrfase_DXD_sugar-bd_CS"/>
</dbReference>
<evidence type="ECO:0000313" key="1">
    <source>
        <dbReference type="EMBL" id="OBW91824.1"/>
    </source>
</evidence>